<evidence type="ECO:0000256" key="1">
    <source>
        <dbReference type="ARBA" id="ARBA00023015"/>
    </source>
</evidence>
<evidence type="ECO:0000256" key="2">
    <source>
        <dbReference type="ARBA" id="ARBA00023125"/>
    </source>
</evidence>
<dbReference type="PANTHER" id="PTHR43537:SF47">
    <property type="entry name" value="REGULATORY PROTEIN GNTR HTH"/>
    <property type="match status" value="1"/>
</dbReference>
<dbReference type="InterPro" id="IPR036388">
    <property type="entry name" value="WH-like_DNA-bd_sf"/>
</dbReference>
<keyword evidence="6" id="KW-1185">Reference proteome</keyword>
<dbReference type="SUPFAM" id="SSF46785">
    <property type="entry name" value="Winged helix' DNA-binding domain"/>
    <property type="match status" value="1"/>
</dbReference>
<dbReference type="SMART" id="SM00895">
    <property type="entry name" value="FCD"/>
    <property type="match status" value="1"/>
</dbReference>
<dbReference type="InterPro" id="IPR036390">
    <property type="entry name" value="WH_DNA-bd_sf"/>
</dbReference>
<name>A0ABT1HTK3_STRSD</name>
<accession>A0ABT1HTK3</accession>
<organism evidence="5 6">
    <name type="scientific">Streptoalloteichus tenebrarius (strain ATCC 17920 / DSM 40477 / JCM 4838 / CBS 697.72 / NBRC 16177 / NCIMB 11028 / NRRL B-12390 / A12253. 1 / ISP 5477)</name>
    <name type="common">Streptomyces tenebrarius</name>
    <dbReference type="NCBI Taxonomy" id="1933"/>
    <lineage>
        <taxon>Bacteria</taxon>
        <taxon>Bacillati</taxon>
        <taxon>Actinomycetota</taxon>
        <taxon>Actinomycetes</taxon>
        <taxon>Pseudonocardiales</taxon>
        <taxon>Pseudonocardiaceae</taxon>
        <taxon>Streptoalloteichus</taxon>
    </lineage>
</organism>
<dbReference type="Pfam" id="PF07729">
    <property type="entry name" value="FCD"/>
    <property type="match status" value="1"/>
</dbReference>
<dbReference type="RefSeq" id="WP_253669767.1">
    <property type="nucleotide sequence ID" value="NZ_JAMTCP010000011.1"/>
</dbReference>
<keyword evidence="3" id="KW-0804">Transcription</keyword>
<keyword evidence="1" id="KW-0805">Transcription regulation</keyword>
<gene>
    <name evidence="5" type="ORF">LX15_002554</name>
</gene>
<sequence length="228" mass="25518">MSFRRIDGSSRVSAVAAQLHEQLSSGNWVVGQRIPPEDKLAEALNVSRPAVREAIRGLVQLGILEARQGAGTYVRTTADPLPLLRQVRRAKVRDIVEVQLGYDIQAARFAAERRTEDDLRRLRDLLARRDSAETGSDPDDFAAQDARFHLAVAEAAHNPVLLELYRYFLRLLEEALHDLRADQELPRCGLEPHRALVDAIEARDPDGAERAVRRVVEPGLTVLNQLLD</sequence>
<evidence type="ECO:0000313" key="6">
    <source>
        <dbReference type="Proteomes" id="UP001205311"/>
    </source>
</evidence>
<dbReference type="PROSITE" id="PS50949">
    <property type="entry name" value="HTH_GNTR"/>
    <property type="match status" value="1"/>
</dbReference>
<dbReference type="PRINTS" id="PR00035">
    <property type="entry name" value="HTHGNTR"/>
</dbReference>
<keyword evidence="2" id="KW-0238">DNA-binding</keyword>
<protein>
    <submittedName>
        <fullName evidence="5">Transcriptional regulator, GntR family</fullName>
    </submittedName>
</protein>
<dbReference type="Gene3D" id="1.10.10.10">
    <property type="entry name" value="Winged helix-like DNA-binding domain superfamily/Winged helix DNA-binding domain"/>
    <property type="match status" value="1"/>
</dbReference>
<dbReference type="CDD" id="cd07377">
    <property type="entry name" value="WHTH_GntR"/>
    <property type="match status" value="1"/>
</dbReference>
<dbReference type="SUPFAM" id="SSF48008">
    <property type="entry name" value="GntR ligand-binding domain-like"/>
    <property type="match status" value="1"/>
</dbReference>
<dbReference type="InterPro" id="IPR011711">
    <property type="entry name" value="GntR_C"/>
</dbReference>
<feature type="domain" description="HTH gntR-type" evidence="4">
    <location>
        <begin position="9"/>
        <end position="77"/>
    </location>
</feature>
<dbReference type="Gene3D" id="1.20.120.530">
    <property type="entry name" value="GntR ligand-binding domain-like"/>
    <property type="match status" value="1"/>
</dbReference>
<reference evidence="5 6" key="1">
    <citation type="submission" date="2022-06" db="EMBL/GenBank/DDBJ databases">
        <title>Genomic Encyclopedia of Archaeal and Bacterial Type Strains, Phase II (KMG-II): from individual species to whole genera.</title>
        <authorList>
            <person name="Goeker M."/>
        </authorList>
    </citation>
    <scope>NUCLEOTIDE SEQUENCE [LARGE SCALE GENOMIC DNA]</scope>
    <source>
        <strain evidence="5 6">DSM 40477</strain>
    </source>
</reference>
<evidence type="ECO:0000256" key="3">
    <source>
        <dbReference type="ARBA" id="ARBA00023163"/>
    </source>
</evidence>
<dbReference type="Proteomes" id="UP001205311">
    <property type="component" value="Unassembled WGS sequence"/>
</dbReference>
<dbReference type="EMBL" id="JAMTCP010000011">
    <property type="protein sequence ID" value="MCP2258856.1"/>
    <property type="molecule type" value="Genomic_DNA"/>
</dbReference>
<evidence type="ECO:0000259" key="4">
    <source>
        <dbReference type="PROSITE" id="PS50949"/>
    </source>
</evidence>
<dbReference type="InterPro" id="IPR008920">
    <property type="entry name" value="TF_FadR/GntR_C"/>
</dbReference>
<dbReference type="Pfam" id="PF00392">
    <property type="entry name" value="GntR"/>
    <property type="match status" value="1"/>
</dbReference>
<dbReference type="PANTHER" id="PTHR43537">
    <property type="entry name" value="TRANSCRIPTIONAL REGULATOR, GNTR FAMILY"/>
    <property type="match status" value="1"/>
</dbReference>
<proteinExistence type="predicted"/>
<evidence type="ECO:0000313" key="5">
    <source>
        <dbReference type="EMBL" id="MCP2258856.1"/>
    </source>
</evidence>
<dbReference type="SMART" id="SM00345">
    <property type="entry name" value="HTH_GNTR"/>
    <property type="match status" value="1"/>
</dbReference>
<comment type="caution">
    <text evidence="5">The sequence shown here is derived from an EMBL/GenBank/DDBJ whole genome shotgun (WGS) entry which is preliminary data.</text>
</comment>
<dbReference type="InterPro" id="IPR000524">
    <property type="entry name" value="Tscrpt_reg_HTH_GntR"/>
</dbReference>